<keyword evidence="4 8" id="KW-0689">Ribosomal protein</keyword>
<dbReference type="InterPro" id="IPR001351">
    <property type="entry name" value="Ribosomal_uS3_C"/>
</dbReference>
<evidence type="ECO:0000256" key="8">
    <source>
        <dbReference type="HAMAP-Rule" id="MF_01309"/>
    </source>
</evidence>
<reference evidence="11 12" key="1">
    <citation type="journal article" date="2015" name="Microbiome">
        <title>Genomic resolution of linkages in carbon, nitrogen, and sulfur cycling among widespread estuary sediment bacteria.</title>
        <authorList>
            <person name="Baker B.J."/>
            <person name="Lazar C.S."/>
            <person name="Teske A.P."/>
            <person name="Dick G.J."/>
        </authorList>
    </citation>
    <scope>NUCLEOTIDE SEQUENCE [LARGE SCALE GENOMIC DNA]</scope>
    <source>
        <strain evidence="11">DG_26</strain>
    </source>
</reference>
<dbReference type="InterPro" id="IPR009019">
    <property type="entry name" value="KH_sf_prok-type"/>
</dbReference>
<dbReference type="SUPFAM" id="SSF54814">
    <property type="entry name" value="Prokaryotic type KH domain (KH-domain type II)"/>
    <property type="match status" value="1"/>
</dbReference>
<dbReference type="InterPro" id="IPR005704">
    <property type="entry name" value="Ribosomal_uS3_bac-typ"/>
</dbReference>
<feature type="domain" description="KH type-2" evidence="10">
    <location>
        <begin position="38"/>
        <end position="106"/>
    </location>
</feature>
<dbReference type="HAMAP" id="MF_01309_B">
    <property type="entry name" value="Ribosomal_uS3_B"/>
    <property type="match status" value="1"/>
</dbReference>
<dbReference type="InterPro" id="IPR015946">
    <property type="entry name" value="KH_dom-like_a/b"/>
</dbReference>
<evidence type="ECO:0000256" key="2">
    <source>
        <dbReference type="ARBA" id="ARBA00022730"/>
    </source>
</evidence>
<dbReference type="NCBIfam" id="TIGR01009">
    <property type="entry name" value="rpsC_bact"/>
    <property type="match status" value="1"/>
</dbReference>
<dbReference type="InterPro" id="IPR004087">
    <property type="entry name" value="KH_dom"/>
</dbReference>
<accession>A0A0S7WJR4</accession>
<evidence type="ECO:0000256" key="6">
    <source>
        <dbReference type="ARBA" id="ARBA00024998"/>
    </source>
</evidence>
<dbReference type="PATRIC" id="fig|1703771.3.peg.732"/>
<comment type="function">
    <text evidence="6 8">Binds the lower part of the 30S subunit head. Binds mRNA in the 70S ribosome, positioning it for translation.</text>
</comment>
<dbReference type="AlphaFoldDB" id="A0A0S7WJR4"/>
<dbReference type="Proteomes" id="UP000051124">
    <property type="component" value="Unassembled WGS sequence"/>
</dbReference>
<dbReference type="Pfam" id="PF07650">
    <property type="entry name" value="KH_2"/>
    <property type="match status" value="1"/>
</dbReference>
<keyword evidence="3 8" id="KW-0694">RNA-binding</keyword>
<gene>
    <name evidence="8" type="primary">rpsC</name>
    <name evidence="11" type="ORF">AMJ40_02970</name>
</gene>
<dbReference type="Pfam" id="PF00189">
    <property type="entry name" value="Ribosomal_S3_C"/>
    <property type="match status" value="1"/>
</dbReference>
<dbReference type="InterPro" id="IPR057258">
    <property type="entry name" value="Ribosomal_uS3"/>
</dbReference>
<dbReference type="Gene3D" id="3.30.300.20">
    <property type="match status" value="1"/>
</dbReference>
<comment type="subunit">
    <text evidence="8">Part of the 30S ribosomal subunit. Forms a tight complex with proteins S10 and S14.</text>
</comment>
<evidence type="ECO:0000313" key="12">
    <source>
        <dbReference type="Proteomes" id="UP000051124"/>
    </source>
</evidence>
<evidence type="ECO:0000256" key="4">
    <source>
        <dbReference type="ARBA" id="ARBA00022980"/>
    </source>
</evidence>
<evidence type="ECO:0000256" key="3">
    <source>
        <dbReference type="ARBA" id="ARBA00022884"/>
    </source>
</evidence>
<dbReference type="InterPro" id="IPR004044">
    <property type="entry name" value="KH_dom_type_2"/>
</dbReference>
<comment type="similarity">
    <text evidence="1 8 9">Belongs to the universal ribosomal protein uS3 family.</text>
</comment>
<evidence type="ECO:0000256" key="9">
    <source>
        <dbReference type="RuleBase" id="RU003624"/>
    </source>
</evidence>
<dbReference type="SMART" id="SM00322">
    <property type="entry name" value="KH"/>
    <property type="match status" value="1"/>
</dbReference>
<dbReference type="EMBL" id="LIZT01000022">
    <property type="protein sequence ID" value="KPJ50411.1"/>
    <property type="molecule type" value="Genomic_DNA"/>
</dbReference>
<dbReference type="Gene3D" id="3.30.1140.32">
    <property type="entry name" value="Ribosomal protein S3, C-terminal domain"/>
    <property type="match status" value="1"/>
</dbReference>
<dbReference type="PANTHER" id="PTHR11760">
    <property type="entry name" value="30S/40S RIBOSOMAL PROTEIN S3"/>
    <property type="match status" value="1"/>
</dbReference>
<organism evidence="11 12">
    <name type="scientific">candidate division TA06 bacterium DG_26</name>
    <dbReference type="NCBI Taxonomy" id="1703771"/>
    <lineage>
        <taxon>Bacteria</taxon>
        <taxon>Bacteria division TA06</taxon>
    </lineage>
</organism>
<keyword evidence="5 8" id="KW-0687">Ribonucleoprotein</keyword>
<proteinExistence type="inferred from homology"/>
<dbReference type="InterPro" id="IPR036419">
    <property type="entry name" value="Ribosomal_S3_C_sf"/>
</dbReference>
<dbReference type="PROSITE" id="PS00548">
    <property type="entry name" value="RIBOSOMAL_S3"/>
    <property type="match status" value="1"/>
</dbReference>
<dbReference type="SUPFAM" id="SSF54821">
    <property type="entry name" value="Ribosomal protein S3 C-terminal domain"/>
    <property type="match status" value="1"/>
</dbReference>
<evidence type="ECO:0000256" key="7">
    <source>
        <dbReference type="ARBA" id="ARBA00035257"/>
    </source>
</evidence>
<evidence type="ECO:0000256" key="1">
    <source>
        <dbReference type="ARBA" id="ARBA00010761"/>
    </source>
</evidence>
<dbReference type="GO" id="GO:0022627">
    <property type="term" value="C:cytosolic small ribosomal subunit"/>
    <property type="evidence" value="ECO:0007669"/>
    <property type="project" value="TreeGrafter"/>
</dbReference>
<dbReference type="FunFam" id="3.30.300.20:FF:000001">
    <property type="entry name" value="30S ribosomal protein S3"/>
    <property type="match status" value="1"/>
</dbReference>
<dbReference type="InterPro" id="IPR018280">
    <property type="entry name" value="Ribosomal_uS3_CS"/>
</dbReference>
<dbReference type="GO" id="GO:0003735">
    <property type="term" value="F:structural constituent of ribosome"/>
    <property type="evidence" value="ECO:0007669"/>
    <property type="project" value="InterPro"/>
</dbReference>
<name>A0A0S7WJR4_UNCT6</name>
<dbReference type="PROSITE" id="PS50823">
    <property type="entry name" value="KH_TYPE_2"/>
    <property type="match status" value="1"/>
</dbReference>
<dbReference type="GO" id="GO:0006412">
    <property type="term" value="P:translation"/>
    <property type="evidence" value="ECO:0007669"/>
    <property type="project" value="UniProtKB-UniRule"/>
</dbReference>
<protein>
    <recommendedName>
        <fullName evidence="7 8">Small ribosomal subunit protein uS3</fullName>
    </recommendedName>
</protein>
<dbReference type="CDD" id="cd02412">
    <property type="entry name" value="KH-II_30S_S3"/>
    <property type="match status" value="1"/>
</dbReference>
<keyword evidence="2 8" id="KW-0699">rRNA-binding</keyword>
<dbReference type="PANTHER" id="PTHR11760:SF19">
    <property type="entry name" value="SMALL RIBOSOMAL SUBUNIT PROTEIN US3C"/>
    <property type="match status" value="1"/>
</dbReference>
<evidence type="ECO:0000256" key="5">
    <source>
        <dbReference type="ARBA" id="ARBA00023274"/>
    </source>
</evidence>
<evidence type="ECO:0000259" key="10">
    <source>
        <dbReference type="PROSITE" id="PS50823"/>
    </source>
</evidence>
<dbReference type="GO" id="GO:0019843">
    <property type="term" value="F:rRNA binding"/>
    <property type="evidence" value="ECO:0007669"/>
    <property type="project" value="UniProtKB-UniRule"/>
</dbReference>
<comment type="caution">
    <text evidence="11">The sequence shown here is derived from an EMBL/GenBank/DDBJ whole genome shotgun (WGS) entry which is preliminary data.</text>
</comment>
<sequence length="214" mass="24291">MGQKTHPIGFRLGIVKDWSSRWFATSEYPKLLNEDILIRKYIRERHKRAAVSKIEIERKSRKITVGIHTARPAIVIGKRGTEIDRLKGELKHLTGKDIELNIYEVKNPELDATLVADTVARQLEARVSYRRAMKRAVASAMRVGAIGIKLACKGRLAGTEIARKEWYKEGRIPLHTIRAVIDYATATAITTYGCIGVKVWIYHGDVMKGREEEI</sequence>
<evidence type="ECO:0000313" key="11">
    <source>
        <dbReference type="EMBL" id="KPJ50411.1"/>
    </source>
</evidence>
<dbReference type="GO" id="GO:0003729">
    <property type="term" value="F:mRNA binding"/>
    <property type="evidence" value="ECO:0007669"/>
    <property type="project" value="UniProtKB-UniRule"/>
</dbReference>